<dbReference type="InterPro" id="IPR007848">
    <property type="entry name" value="Small_mtfrase_dom"/>
</dbReference>
<dbReference type="PROSITE" id="PS00092">
    <property type="entry name" value="N6_MTASE"/>
    <property type="match status" value="1"/>
</dbReference>
<comment type="caution">
    <text evidence="8">The sequence shown here is derived from an EMBL/GenBank/DDBJ whole genome shotgun (WGS) entry which is preliminary data.</text>
</comment>
<dbReference type="GO" id="GO:0016430">
    <property type="term" value="F:tRNA (adenine-N6)-methyltransferase activity"/>
    <property type="evidence" value="ECO:0007669"/>
    <property type="project" value="UniProtKB-UniRule"/>
</dbReference>
<dbReference type="GeneID" id="98068983"/>
<dbReference type="HAMAP" id="MF_01872">
    <property type="entry name" value="tRNA_methyltr_YfiC"/>
    <property type="match status" value="1"/>
</dbReference>
<evidence type="ECO:0000259" key="7">
    <source>
        <dbReference type="Pfam" id="PF05175"/>
    </source>
</evidence>
<comment type="catalytic activity">
    <reaction evidence="6">
        <text>adenosine(37) in tRNA1(Val) + S-adenosyl-L-methionine = N(6)-methyladenosine(37) in tRNA1(Val) + S-adenosyl-L-homocysteine + H(+)</text>
        <dbReference type="Rhea" id="RHEA:43160"/>
        <dbReference type="Rhea" id="RHEA-COMP:10369"/>
        <dbReference type="Rhea" id="RHEA-COMP:10370"/>
        <dbReference type="ChEBI" id="CHEBI:15378"/>
        <dbReference type="ChEBI" id="CHEBI:57856"/>
        <dbReference type="ChEBI" id="CHEBI:59789"/>
        <dbReference type="ChEBI" id="CHEBI:74411"/>
        <dbReference type="ChEBI" id="CHEBI:74449"/>
        <dbReference type="EC" id="2.1.1.223"/>
    </reaction>
</comment>
<dbReference type="InterPro" id="IPR002052">
    <property type="entry name" value="DNA_methylase_N6_adenine_CS"/>
</dbReference>
<keyword evidence="2 6" id="KW-0489">Methyltransferase</keyword>
<dbReference type="Proteomes" id="UP000004892">
    <property type="component" value="Unassembled WGS sequence"/>
</dbReference>
<comment type="similarity">
    <text evidence="6">Belongs to the methyltransferase superfamily. tRNA (adenine-N(6)-)-methyltransferase family.</text>
</comment>
<dbReference type="CDD" id="cd02440">
    <property type="entry name" value="AdoMet_MTases"/>
    <property type="match status" value="1"/>
</dbReference>
<evidence type="ECO:0000256" key="4">
    <source>
        <dbReference type="ARBA" id="ARBA00022691"/>
    </source>
</evidence>
<evidence type="ECO:0000256" key="5">
    <source>
        <dbReference type="ARBA" id="ARBA00022694"/>
    </source>
</evidence>
<keyword evidence="1 6" id="KW-0963">Cytoplasm</keyword>
<keyword evidence="9" id="KW-1185">Reference proteome</keyword>
<dbReference type="GO" id="GO:0032259">
    <property type="term" value="P:methylation"/>
    <property type="evidence" value="ECO:0007669"/>
    <property type="project" value="UniProtKB-KW"/>
</dbReference>
<comment type="subcellular location">
    <subcellularLocation>
        <location evidence="6">Cytoplasm</location>
    </subcellularLocation>
</comment>
<dbReference type="GO" id="GO:0008033">
    <property type="term" value="P:tRNA processing"/>
    <property type="evidence" value="ECO:0007669"/>
    <property type="project" value="UniProtKB-UniRule"/>
</dbReference>
<reference evidence="8 9" key="1">
    <citation type="submission" date="2012-01" db="EMBL/GenBank/DDBJ databases">
        <title>The Genome Sequence of Odoribacter laneus YIT 12061.</title>
        <authorList>
            <consortium name="The Broad Institute Genome Sequencing Platform"/>
            <person name="Earl A."/>
            <person name="Ward D."/>
            <person name="Feldgarden M."/>
            <person name="Gevers D."/>
            <person name="Morotomi M."/>
            <person name="Young S.K."/>
            <person name="Zeng Q."/>
            <person name="Gargeya S."/>
            <person name="Fitzgerald M."/>
            <person name="Haas B."/>
            <person name="Abouelleil A."/>
            <person name="Alvarado L."/>
            <person name="Arachchi H.M."/>
            <person name="Berlin A."/>
            <person name="Chapman S.B."/>
            <person name="Gearin G."/>
            <person name="Goldberg J."/>
            <person name="Griggs A."/>
            <person name="Gujja S."/>
            <person name="Hansen M."/>
            <person name="Heiman D."/>
            <person name="Howarth C."/>
            <person name="Larimer J."/>
            <person name="Lui A."/>
            <person name="MacDonald P.J.P."/>
            <person name="McCowen C."/>
            <person name="Montmayeur A."/>
            <person name="Murphy C."/>
            <person name="Neiman D."/>
            <person name="Pearson M."/>
            <person name="Priest M."/>
            <person name="Roberts A."/>
            <person name="Saif S."/>
            <person name="Shea T."/>
            <person name="Sisk P."/>
            <person name="Stolte C."/>
            <person name="Sykes S."/>
            <person name="Wortman J."/>
            <person name="Nusbaum C."/>
            <person name="Birren B."/>
        </authorList>
    </citation>
    <scope>NUCLEOTIDE SEQUENCE [LARGE SCALE GENOMIC DNA]</scope>
    <source>
        <strain evidence="8 9">YIT 12061</strain>
    </source>
</reference>
<dbReference type="AlphaFoldDB" id="H1DGM4"/>
<dbReference type="InterPro" id="IPR022882">
    <property type="entry name" value="tRNA_adenine-N6_MeTrfase"/>
</dbReference>
<keyword evidence="3 6" id="KW-0808">Transferase</keyword>
<accession>H1DGM4</accession>
<protein>
    <recommendedName>
        <fullName evidence="6">tRNA1(Val) (adenine(37)-N6)-methyltransferase</fullName>
        <ecNumber evidence="6">2.1.1.223</ecNumber>
    </recommendedName>
    <alternativeName>
        <fullName evidence="6">tRNA m6A37 methyltransferase</fullName>
    </alternativeName>
</protein>
<dbReference type="GO" id="GO:0005737">
    <property type="term" value="C:cytoplasm"/>
    <property type="evidence" value="ECO:0007669"/>
    <property type="project" value="UniProtKB-SubCell"/>
</dbReference>
<proteinExistence type="inferred from homology"/>
<keyword evidence="4 6" id="KW-0949">S-adenosyl-L-methionine</keyword>
<keyword evidence="5 6" id="KW-0819">tRNA processing</keyword>
<organism evidence="8 9">
    <name type="scientific">Odoribacter laneus YIT 12061</name>
    <dbReference type="NCBI Taxonomy" id="742817"/>
    <lineage>
        <taxon>Bacteria</taxon>
        <taxon>Pseudomonadati</taxon>
        <taxon>Bacteroidota</taxon>
        <taxon>Bacteroidia</taxon>
        <taxon>Bacteroidales</taxon>
        <taxon>Odoribacteraceae</taxon>
        <taxon>Odoribacter</taxon>
    </lineage>
</organism>
<dbReference type="PATRIC" id="fig|742817.3.peg.1498"/>
<evidence type="ECO:0000256" key="1">
    <source>
        <dbReference type="ARBA" id="ARBA00022490"/>
    </source>
</evidence>
<dbReference type="InterPro" id="IPR050210">
    <property type="entry name" value="tRNA_Adenine-N(6)_MTase"/>
</dbReference>
<dbReference type="Pfam" id="PF05175">
    <property type="entry name" value="MTS"/>
    <property type="match status" value="1"/>
</dbReference>
<dbReference type="HOGENOM" id="CLU_061983_0_0_10"/>
<dbReference type="GO" id="GO:0003676">
    <property type="term" value="F:nucleic acid binding"/>
    <property type="evidence" value="ECO:0007669"/>
    <property type="project" value="InterPro"/>
</dbReference>
<dbReference type="Gene3D" id="3.40.50.150">
    <property type="entry name" value="Vaccinia Virus protein VP39"/>
    <property type="match status" value="1"/>
</dbReference>
<evidence type="ECO:0000256" key="2">
    <source>
        <dbReference type="ARBA" id="ARBA00022603"/>
    </source>
</evidence>
<evidence type="ECO:0000256" key="6">
    <source>
        <dbReference type="HAMAP-Rule" id="MF_01872"/>
    </source>
</evidence>
<evidence type="ECO:0000313" key="9">
    <source>
        <dbReference type="Proteomes" id="UP000004892"/>
    </source>
</evidence>
<name>H1DGM4_9BACT</name>
<gene>
    <name evidence="8" type="ORF">HMPREF9449_01410</name>
</gene>
<dbReference type="EC" id="2.1.1.223" evidence="6"/>
<dbReference type="STRING" id="742817.HMPREF9449_01410"/>
<dbReference type="EMBL" id="ADMC01000022">
    <property type="protein sequence ID" value="EHP47557.1"/>
    <property type="molecule type" value="Genomic_DNA"/>
</dbReference>
<dbReference type="RefSeq" id="WP_009136558.1">
    <property type="nucleotide sequence ID" value="NZ_JH594596.1"/>
</dbReference>
<dbReference type="PANTHER" id="PTHR47739:SF1">
    <property type="entry name" value="TRNA1(VAL) (ADENINE(37)-N6)-METHYLTRANSFERASE"/>
    <property type="match status" value="1"/>
</dbReference>
<dbReference type="eggNOG" id="COG4123">
    <property type="taxonomic scope" value="Bacteria"/>
</dbReference>
<dbReference type="PANTHER" id="PTHR47739">
    <property type="entry name" value="TRNA1(VAL) (ADENINE(37)-N6)-METHYLTRANSFERASE"/>
    <property type="match status" value="1"/>
</dbReference>
<evidence type="ECO:0000256" key="3">
    <source>
        <dbReference type="ARBA" id="ARBA00022679"/>
    </source>
</evidence>
<evidence type="ECO:0000313" key="8">
    <source>
        <dbReference type="EMBL" id="EHP47557.1"/>
    </source>
</evidence>
<feature type="domain" description="Methyltransferase small" evidence="7">
    <location>
        <begin position="36"/>
        <end position="118"/>
    </location>
</feature>
<dbReference type="SUPFAM" id="SSF53335">
    <property type="entry name" value="S-adenosyl-L-methionine-dependent methyltransferases"/>
    <property type="match status" value="1"/>
</dbReference>
<sequence>MNDYFQFKKFTVRQSQTAMKVGTDGVLLGAWAELTAASSILDIGTGTGLLALMAAQRNTKAHIDAVEIDFMAYQQAVENVAQSSWKNSISVFHLSIFDFFPSRLYEHILCNPPFFVSSTPAPLPNRTLARHCQDFTHEDLLKAAERLLLPQGKFSLILPCQEADELIAKAKSLNLYLSRVTRVLPTPQKAPKRKLLEFSRIEKTIAVNDIVVEFSRHQYSPEYICLTREFYLNL</sequence>
<comment type="function">
    <text evidence="6">Specifically methylates the adenine in position 37 of tRNA(1)(Val) (anticodon cmo5UAC).</text>
</comment>
<dbReference type="InterPro" id="IPR029063">
    <property type="entry name" value="SAM-dependent_MTases_sf"/>
</dbReference>